<evidence type="ECO:0000313" key="2">
    <source>
        <dbReference type="EMBL" id="PIR06536.1"/>
    </source>
</evidence>
<dbReference type="EMBL" id="PCWQ01000012">
    <property type="protein sequence ID" value="PIR06536.1"/>
    <property type="molecule type" value="Genomic_DNA"/>
</dbReference>
<dbReference type="AlphaFoldDB" id="A0A2H0NEM7"/>
<evidence type="ECO:0000313" key="3">
    <source>
        <dbReference type="Proteomes" id="UP000230564"/>
    </source>
</evidence>
<dbReference type="Proteomes" id="UP000230564">
    <property type="component" value="Unassembled WGS sequence"/>
</dbReference>
<feature type="domain" description="NTP pyrophosphohydrolase MazG-like" evidence="1">
    <location>
        <begin position="24"/>
        <end position="72"/>
    </location>
</feature>
<gene>
    <name evidence="2" type="ORF">COV55_03325</name>
</gene>
<protein>
    <recommendedName>
        <fullName evidence="1">NTP pyrophosphohydrolase MazG-like domain-containing protein</fullName>
    </recommendedName>
</protein>
<reference evidence="2 3" key="1">
    <citation type="submission" date="2017-09" db="EMBL/GenBank/DDBJ databases">
        <title>Depth-based differentiation of microbial function through sediment-hosted aquifers and enrichment of novel symbionts in the deep terrestrial subsurface.</title>
        <authorList>
            <person name="Probst A.J."/>
            <person name="Ladd B."/>
            <person name="Jarett J.K."/>
            <person name="Geller-Mcgrath D.E."/>
            <person name="Sieber C.M."/>
            <person name="Emerson J.B."/>
            <person name="Anantharaman K."/>
            <person name="Thomas B.C."/>
            <person name="Malmstrom R."/>
            <person name="Stieglmeier M."/>
            <person name="Klingl A."/>
            <person name="Woyke T."/>
            <person name="Ryan C.M."/>
            <person name="Banfield J.F."/>
        </authorList>
    </citation>
    <scope>NUCLEOTIDE SEQUENCE [LARGE SCALE GENOMIC DNA]</scope>
    <source>
        <strain evidence="2">CG11_big_fil_rev_8_21_14_0_20_36_20</strain>
    </source>
</reference>
<sequence>MLDLAQEKNWGTKPDEIIFGEKLALLHAEISEVLEAYRKGKMKGRDSVAEELGDVVLRALHLAGIFDIDLEKEIGAKISFTLIEIKETRKIENKINYQATVASLDFARDRQW</sequence>
<comment type="caution">
    <text evidence="2">The sequence shown here is derived from an EMBL/GenBank/DDBJ whole genome shotgun (WGS) entry which is preliminary data.</text>
</comment>
<dbReference type="Gene3D" id="1.10.287.1080">
    <property type="entry name" value="MazG-like"/>
    <property type="match status" value="1"/>
</dbReference>
<dbReference type="Pfam" id="PF03819">
    <property type="entry name" value="MazG"/>
    <property type="match status" value="1"/>
</dbReference>
<proteinExistence type="predicted"/>
<dbReference type="InterPro" id="IPR004518">
    <property type="entry name" value="MazG-like_dom"/>
</dbReference>
<evidence type="ECO:0000259" key="1">
    <source>
        <dbReference type="Pfam" id="PF03819"/>
    </source>
</evidence>
<dbReference type="SUPFAM" id="SSF101386">
    <property type="entry name" value="all-alpha NTP pyrophosphatases"/>
    <property type="match status" value="1"/>
</dbReference>
<name>A0A2H0NEM7_9BACT</name>
<accession>A0A2H0NEM7</accession>
<organism evidence="2 3">
    <name type="scientific">Candidatus Komeilibacteria bacterium CG11_big_fil_rev_8_21_14_0_20_36_20</name>
    <dbReference type="NCBI Taxonomy" id="1974477"/>
    <lineage>
        <taxon>Bacteria</taxon>
        <taxon>Candidatus Komeiliibacteriota</taxon>
    </lineage>
</organism>